<evidence type="ECO:0000256" key="10">
    <source>
        <dbReference type="SAM" id="Phobius"/>
    </source>
</evidence>
<evidence type="ECO:0000256" key="4">
    <source>
        <dbReference type="ARBA" id="ARBA00022989"/>
    </source>
</evidence>
<keyword evidence="5 9" id="KW-0297">G-protein coupled receptor</keyword>
<keyword evidence="7 9" id="KW-0675">Receptor</keyword>
<organism evidence="12">
    <name type="scientific">Platynereis dumerilii</name>
    <name type="common">Dumeril's clam worm</name>
    <dbReference type="NCBI Taxonomy" id="6359"/>
    <lineage>
        <taxon>Eukaryota</taxon>
        <taxon>Metazoa</taxon>
        <taxon>Spiralia</taxon>
        <taxon>Lophotrochozoa</taxon>
        <taxon>Annelida</taxon>
        <taxon>Polychaeta</taxon>
        <taxon>Errantia</taxon>
        <taxon>Phyllodocida</taxon>
        <taxon>Nereididae</taxon>
        <taxon>Platynereis</taxon>
    </lineage>
</organism>
<evidence type="ECO:0000259" key="11">
    <source>
        <dbReference type="PROSITE" id="PS50262"/>
    </source>
</evidence>
<protein>
    <submittedName>
        <fullName evidence="12">Orphan G-protein coupled receptor 41</fullName>
    </submittedName>
</protein>
<comment type="subcellular location">
    <subcellularLocation>
        <location evidence="1">Membrane</location>
        <topology evidence="1">Multi-pass membrane protein</topology>
    </subcellularLocation>
</comment>
<evidence type="ECO:0000256" key="6">
    <source>
        <dbReference type="ARBA" id="ARBA00023136"/>
    </source>
</evidence>
<evidence type="ECO:0000256" key="1">
    <source>
        <dbReference type="ARBA" id="ARBA00004141"/>
    </source>
</evidence>
<accession>A0A0K0PUI9</accession>
<dbReference type="PANTHER" id="PTHR45695">
    <property type="entry name" value="LEUCOKININ RECEPTOR-RELATED"/>
    <property type="match status" value="1"/>
</dbReference>
<dbReference type="PRINTS" id="PR01012">
    <property type="entry name" value="NRPEPTIDEYR"/>
</dbReference>
<evidence type="ECO:0000256" key="7">
    <source>
        <dbReference type="ARBA" id="ARBA00023170"/>
    </source>
</evidence>
<keyword evidence="3 9" id="KW-0812">Transmembrane</keyword>
<dbReference type="GO" id="GO:0004983">
    <property type="term" value="F:neuropeptide Y receptor activity"/>
    <property type="evidence" value="ECO:0007669"/>
    <property type="project" value="InterPro"/>
</dbReference>
<dbReference type="AlphaFoldDB" id="A0A0K0PUI9"/>
<proteinExistence type="evidence at transcript level"/>
<dbReference type="CDD" id="cd14993">
    <property type="entry name" value="7tmA_CCKR-like"/>
    <property type="match status" value="1"/>
</dbReference>
<feature type="transmembrane region" description="Helical" evidence="10">
    <location>
        <begin position="170"/>
        <end position="191"/>
    </location>
</feature>
<dbReference type="Gene3D" id="1.20.1070.10">
    <property type="entry name" value="Rhodopsin 7-helix transmembrane proteins"/>
    <property type="match status" value="1"/>
</dbReference>
<keyword evidence="4 10" id="KW-1133">Transmembrane helix</keyword>
<feature type="transmembrane region" description="Helical" evidence="10">
    <location>
        <begin position="223"/>
        <end position="250"/>
    </location>
</feature>
<dbReference type="Pfam" id="PF00001">
    <property type="entry name" value="7tm_1"/>
    <property type="match status" value="1"/>
</dbReference>
<keyword evidence="8 9" id="KW-0807">Transducer</keyword>
<dbReference type="InterPro" id="IPR017452">
    <property type="entry name" value="GPCR_Rhodpsn_7TM"/>
</dbReference>
<reference evidence="12" key="1">
    <citation type="journal article" date="2015" name="Cell Rep.">
        <title>Large-Scale Combinatorial Deorphanization of Platynereis Neuropeptide GPCRs.</title>
        <authorList>
            <person name="Bauknecht P.M."/>
            <person name="Jekely G."/>
        </authorList>
    </citation>
    <scope>NUCLEOTIDE SEQUENCE</scope>
</reference>
<dbReference type="PROSITE" id="PS00237">
    <property type="entry name" value="G_PROTEIN_RECEP_F1_1"/>
    <property type="match status" value="1"/>
</dbReference>
<feature type="domain" description="G-protein coupled receptors family 1 profile" evidence="11">
    <location>
        <begin position="67"/>
        <end position="333"/>
    </location>
</feature>
<dbReference type="InterPro" id="IPR000611">
    <property type="entry name" value="NPY_rcpt"/>
</dbReference>
<feature type="transmembrane region" description="Helical" evidence="10">
    <location>
        <begin position="128"/>
        <end position="150"/>
    </location>
</feature>
<feature type="transmembrane region" description="Helical" evidence="10">
    <location>
        <begin position="311"/>
        <end position="335"/>
    </location>
</feature>
<name>A0A0K0PUI9_PLADU</name>
<comment type="similarity">
    <text evidence="2 9">Belongs to the G-protein coupled receptor 1 family.</text>
</comment>
<dbReference type="EMBL" id="KP293989">
    <property type="protein sequence ID" value="AKQ63043.1"/>
    <property type="molecule type" value="mRNA"/>
</dbReference>
<dbReference type="PROSITE" id="PS50262">
    <property type="entry name" value="G_PROTEIN_RECEP_F1_2"/>
    <property type="match status" value="1"/>
</dbReference>
<feature type="transmembrane region" description="Helical" evidence="10">
    <location>
        <begin position="88"/>
        <end position="108"/>
    </location>
</feature>
<dbReference type="PRINTS" id="PR00237">
    <property type="entry name" value="GPCRRHODOPSN"/>
</dbReference>
<evidence type="ECO:0000313" key="12">
    <source>
        <dbReference type="EMBL" id="AKQ63043.1"/>
    </source>
</evidence>
<dbReference type="PANTHER" id="PTHR45695:SF9">
    <property type="entry name" value="LEUCOKININ RECEPTOR"/>
    <property type="match status" value="1"/>
</dbReference>
<evidence type="ECO:0000256" key="2">
    <source>
        <dbReference type="ARBA" id="ARBA00010663"/>
    </source>
</evidence>
<dbReference type="SUPFAM" id="SSF81321">
    <property type="entry name" value="Family A G protein-coupled receptor-like"/>
    <property type="match status" value="1"/>
</dbReference>
<dbReference type="SMART" id="SM01381">
    <property type="entry name" value="7TM_GPCR_Srsx"/>
    <property type="match status" value="1"/>
</dbReference>
<feature type="transmembrane region" description="Helical" evidence="10">
    <location>
        <begin position="50"/>
        <end position="76"/>
    </location>
</feature>
<sequence>MSAPELQKPFLAFNLTVNEWIPGDGNFSWTYDDVLKDYKDSLFTYRNPKVIGLICSYVIIFLMAMTGNLMVLVVILSYKSMRNVTNFFLLNLALADLLVTLVCIPLTVGEIIYKEWIYGLFLCKTARYLQGVSVAASVLTITALSLDRYIAIQHPVKSRRISTTGHVKKVIVCIWVIATGIMVPLIIVLRLSVHPIDPLYTHQTLTFCHENWPQPHSRMVFDVFLFIFIYVVPGIMVVFSYSTTGCHLLMGTNRLHRQDSDIHQSNKVVAGRRRVARMLLLLAVLFAVSWMPYYIVVLFMDFSDSQDSNQYLSALSFALLLGHSHSAQNPILYCFMNTNFRRTILGLLRCRRLLPNELSRTK</sequence>
<dbReference type="InterPro" id="IPR000276">
    <property type="entry name" value="GPCR_Rhodpsn"/>
</dbReference>
<dbReference type="GO" id="GO:0005886">
    <property type="term" value="C:plasma membrane"/>
    <property type="evidence" value="ECO:0007669"/>
    <property type="project" value="TreeGrafter"/>
</dbReference>
<keyword evidence="6 10" id="KW-0472">Membrane</keyword>
<evidence type="ECO:0000256" key="9">
    <source>
        <dbReference type="RuleBase" id="RU000688"/>
    </source>
</evidence>
<evidence type="ECO:0000256" key="3">
    <source>
        <dbReference type="ARBA" id="ARBA00022692"/>
    </source>
</evidence>
<feature type="transmembrane region" description="Helical" evidence="10">
    <location>
        <begin position="279"/>
        <end position="299"/>
    </location>
</feature>
<evidence type="ECO:0000256" key="5">
    <source>
        <dbReference type="ARBA" id="ARBA00023040"/>
    </source>
</evidence>
<evidence type="ECO:0000256" key="8">
    <source>
        <dbReference type="ARBA" id="ARBA00023224"/>
    </source>
</evidence>